<dbReference type="OrthoDB" id="7181295at2"/>
<evidence type="ECO:0000259" key="9">
    <source>
        <dbReference type="Pfam" id="PF22638"/>
    </source>
</evidence>
<dbReference type="GO" id="GO:0009424">
    <property type="term" value="C:bacterial-type flagellum hook"/>
    <property type="evidence" value="ECO:0007669"/>
    <property type="project" value="InterPro"/>
</dbReference>
<keyword evidence="5" id="KW-0964">Secreted</keyword>
<sequence>MSITSTMHNALSGLSAQSRAASLVSSNVANAMTEGYAPRSLELSSRTLAGAGAGVFVEGVTRHTDEVLLGDRRLTDAAVGYDSTTSAFLKSLEMALGTPDDPGSLSGRIAKLDAALVEAAAQPGSEARLSAVVDAANNVATNLNNVSDKVQEQRLEADQNIALQVEKLNTGLKQVETLNAKIQQARTQGVDPSGLMDIRQKTIDEMSSILPLKQLPRENGKVALVTTGGAIVLEGKAAQFEFSTVNLIVPEMTQASGALSGLTMNGQPLRTSGDRSPIAGGSLAAEFEVRDELAVDAQQRLDGFARDLMERFEDPAVDATRAVGDPGLFTDNGNALDLATELGLSARISLHAAVDPTQGGAVWRIRDGLGAVAQGEAGNATLINELADAMGRAKAPTSGGFLGAARSSAGLAADMLSIVGADLKEAEAQYSFSSAQNSSLKQMELSKGVDTDAEMQKLMMIEQAYAANARVITAADEMIQALLSI</sequence>
<protein>
    <recommendedName>
        <fullName evidence="4">Flagellar hook-associated protein 1</fullName>
    </recommendedName>
</protein>
<dbReference type="PANTHER" id="PTHR30033:SF2">
    <property type="entry name" value="FLAGELLAR HOOK PROTEIN"/>
    <property type="match status" value="1"/>
</dbReference>
<comment type="caution">
    <text evidence="10">The sequence shown here is derived from an EMBL/GenBank/DDBJ whole genome shotgun (WGS) entry which is preliminary data.</text>
</comment>
<comment type="similarity">
    <text evidence="3">Belongs to the flagella basal body rod proteins family.</text>
</comment>
<evidence type="ECO:0000256" key="2">
    <source>
        <dbReference type="ARBA" id="ARBA00004613"/>
    </source>
</evidence>
<evidence type="ECO:0000259" key="8">
    <source>
        <dbReference type="Pfam" id="PF06429"/>
    </source>
</evidence>
<proteinExistence type="inferred from homology"/>
<dbReference type="EMBL" id="LKBA01000001">
    <property type="protein sequence ID" value="KPN64833.1"/>
    <property type="molecule type" value="Genomic_DNA"/>
</dbReference>
<dbReference type="AlphaFoldDB" id="A0A0P7IYF6"/>
<evidence type="ECO:0000256" key="4">
    <source>
        <dbReference type="ARBA" id="ARBA00016244"/>
    </source>
</evidence>
<dbReference type="GO" id="GO:0005198">
    <property type="term" value="F:structural molecule activity"/>
    <property type="evidence" value="ECO:0007669"/>
    <property type="project" value="InterPro"/>
</dbReference>
<accession>A0A0P7IYF6</accession>
<dbReference type="NCBIfam" id="TIGR02492">
    <property type="entry name" value="flgK_ends"/>
    <property type="match status" value="1"/>
</dbReference>
<dbReference type="InterPro" id="IPR001444">
    <property type="entry name" value="Flag_bb_rod_N"/>
</dbReference>
<dbReference type="Proteomes" id="UP000050471">
    <property type="component" value="Unassembled WGS sequence"/>
</dbReference>
<dbReference type="InterPro" id="IPR002371">
    <property type="entry name" value="FlgK"/>
</dbReference>
<dbReference type="PANTHER" id="PTHR30033">
    <property type="entry name" value="FLAGELLAR HOOK-ASSOCIATED PROTEIN 1"/>
    <property type="match status" value="1"/>
</dbReference>
<reference evidence="10 11" key="1">
    <citation type="submission" date="2015-09" db="EMBL/GenBank/DDBJ databases">
        <title>Draft genome sequence of Aliiroseovarius crassostreae CV919-312TSm, the causative agent of Roseovarius Oyster Disease (formerly Juvenile Oyster Disease).</title>
        <authorList>
            <person name="Kessner L."/>
            <person name="Spinard E."/>
            <person name="Nelson D."/>
        </authorList>
    </citation>
    <scope>NUCLEOTIDE SEQUENCE [LARGE SCALE GENOMIC DNA]</scope>
    <source>
        <strain evidence="10 11">CV919-312</strain>
    </source>
</reference>
<feature type="domain" description="Flagellar basal-body/hook protein C-terminal" evidence="8">
    <location>
        <begin position="448"/>
        <end position="484"/>
    </location>
</feature>
<dbReference type="GO" id="GO:0044780">
    <property type="term" value="P:bacterial-type flagellum assembly"/>
    <property type="evidence" value="ECO:0007669"/>
    <property type="project" value="InterPro"/>
</dbReference>
<keyword evidence="6" id="KW-0975">Bacterial flagellum</keyword>
<feature type="domain" description="Flagellar hook-associated protein FlgK helical" evidence="9">
    <location>
        <begin position="91"/>
        <end position="314"/>
    </location>
</feature>
<evidence type="ECO:0000256" key="5">
    <source>
        <dbReference type="ARBA" id="ARBA00022525"/>
    </source>
</evidence>
<organism evidence="10 11">
    <name type="scientific">Aliiroseovarius crassostreae</name>
    <dbReference type="NCBI Taxonomy" id="154981"/>
    <lineage>
        <taxon>Bacteria</taxon>
        <taxon>Pseudomonadati</taxon>
        <taxon>Pseudomonadota</taxon>
        <taxon>Alphaproteobacteria</taxon>
        <taxon>Rhodobacterales</taxon>
        <taxon>Paracoccaceae</taxon>
        <taxon>Aliiroseovarius</taxon>
    </lineage>
</organism>
<comment type="subcellular location">
    <subcellularLocation>
        <location evidence="1">Bacterial flagellum basal body</location>
    </subcellularLocation>
    <subcellularLocation>
        <location evidence="2">Secreted</location>
    </subcellularLocation>
</comment>
<gene>
    <name evidence="10" type="ORF">AKJ29_06260</name>
</gene>
<dbReference type="RefSeq" id="WP_055187312.1">
    <property type="nucleotide sequence ID" value="NZ_FPBS01000044.1"/>
</dbReference>
<evidence type="ECO:0000256" key="3">
    <source>
        <dbReference type="ARBA" id="ARBA00009677"/>
    </source>
</evidence>
<evidence type="ECO:0000256" key="6">
    <source>
        <dbReference type="ARBA" id="ARBA00023143"/>
    </source>
</evidence>
<feature type="domain" description="Flagellar basal body rod protein N-terminal" evidence="7">
    <location>
        <begin position="7"/>
        <end position="36"/>
    </location>
</feature>
<dbReference type="SUPFAM" id="SSF64518">
    <property type="entry name" value="Phase 1 flagellin"/>
    <property type="match status" value="1"/>
</dbReference>
<evidence type="ECO:0000313" key="11">
    <source>
        <dbReference type="Proteomes" id="UP000050471"/>
    </source>
</evidence>
<dbReference type="InterPro" id="IPR010930">
    <property type="entry name" value="Flg_bb/hook_C_dom"/>
</dbReference>
<keyword evidence="11" id="KW-1185">Reference proteome</keyword>
<dbReference type="Pfam" id="PF00460">
    <property type="entry name" value="Flg_bb_rod"/>
    <property type="match status" value="1"/>
</dbReference>
<dbReference type="GO" id="GO:0005576">
    <property type="term" value="C:extracellular region"/>
    <property type="evidence" value="ECO:0007669"/>
    <property type="project" value="UniProtKB-SubCell"/>
</dbReference>
<dbReference type="InterPro" id="IPR053927">
    <property type="entry name" value="FlgK_helical"/>
</dbReference>
<dbReference type="Pfam" id="PF22638">
    <property type="entry name" value="FlgK_D1"/>
    <property type="match status" value="1"/>
</dbReference>
<evidence type="ECO:0000256" key="1">
    <source>
        <dbReference type="ARBA" id="ARBA00004117"/>
    </source>
</evidence>
<dbReference type="GO" id="GO:0009425">
    <property type="term" value="C:bacterial-type flagellum basal body"/>
    <property type="evidence" value="ECO:0007669"/>
    <property type="project" value="UniProtKB-SubCell"/>
</dbReference>
<evidence type="ECO:0000259" key="7">
    <source>
        <dbReference type="Pfam" id="PF00460"/>
    </source>
</evidence>
<name>A0A0P7IYF6_9RHOB</name>
<dbReference type="Pfam" id="PF06429">
    <property type="entry name" value="Flg_bbr_C"/>
    <property type="match status" value="1"/>
</dbReference>
<dbReference type="STRING" id="154981.AKJ29_06260"/>
<evidence type="ECO:0000313" key="10">
    <source>
        <dbReference type="EMBL" id="KPN64833.1"/>
    </source>
</evidence>